<dbReference type="GO" id="GO:0004343">
    <property type="term" value="F:glucosamine 6-phosphate N-acetyltransferase activity"/>
    <property type="evidence" value="ECO:0007669"/>
    <property type="project" value="UniProtKB-UniRule"/>
</dbReference>
<name>A0AAV9PC89_9PEZI</name>
<dbReference type="SUPFAM" id="SSF55729">
    <property type="entry name" value="Acyl-CoA N-acyltransferases (Nat)"/>
    <property type="match status" value="1"/>
</dbReference>
<dbReference type="CDD" id="cd04301">
    <property type="entry name" value="NAT_SF"/>
    <property type="match status" value="1"/>
</dbReference>
<dbReference type="GO" id="GO:0006048">
    <property type="term" value="P:UDP-N-acetylglucosamine biosynthetic process"/>
    <property type="evidence" value="ECO:0007669"/>
    <property type="project" value="UniProtKB-UniRule"/>
</dbReference>
<evidence type="ECO:0000259" key="2">
    <source>
        <dbReference type="PROSITE" id="PS51186"/>
    </source>
</evidence>
<gene>
    <name evidence="3" type="primary">GNA1_2</name>
    <name evidence="3" type="ORF">LTR77_005285</name>
</gene>
<keyword evidence="4" id="KW-1185">Reference proteome</keyword>
<dbReference type="AlphaFoldDB" id="A0AAV9PC89"/>
<dbReference type="PANTHER" id="PTHR13355">
    <property type="entry name" value="GLUCOSAMINE 6-PHOSPHATE N-ACETYLTRANSFERASE"/>
    <property type="match status" value="1"/>
</dbReference>
<dbReference type="GeneID" id="89926628"/>
<evidence type="ECO:0000313" key="3">
    <source>
        <dbReference type="EMBL" id="KAK5170695.1"/>
    </source>
</evidence>
<organism evidence="3 4">
    <name type="scientific">Saxophila tyrrhenica</name>
    <dbReference type="NCBI Taxonomy" id="1690608"/>
    <lineage>
        <taxon>Eukaryota</taxon>
        <taxon>Fungi</taxon>
        <taxon>Dikarya</taxon>
        <taxon>Ascomycota</taxon>
        <taxon>Pezizomycotina</taxon>
        <taxon>Dothideomycetes</taxon>
        <taxon>Dothideomycetidae</taxon>
        <taxon>Mycosphaerellales</taxon>
        <taxon>Extremaceae</taxon>
        <taxon>Saxophila</taxon>
    </lineage>
</organism>
<dbReference type="RefSeq" id="XP_064659893.1">
    <property type="nucleotide sequence ID" value="XM_064802532.1"/>
</dbReference>
<dbReference type="Pfam" id="PF00583">
    <property type="entry name" value="Acetyltransf_1"/>
    <property type="match status" value="1"/>
</dbReference>
<dbReference type="EMBL" id="JAVRRT010000007">
    <property type="protein sequence ID" value="KAK5170695.1"/>
    <property type="molecule type" value="Genomic_DNA"/>
</dbReference>
<evidence type="ECO:0000313" key="4">
    <source>
        <dbReference type="Proteomes" id="UP001337655"/>
    </source>
</evidence>
<dbReference type="InterPro" id="IPR000182">
    <property type="entry name" value="GNAT_dom"/>
</dbReference>
<comment type="pathway">
    <text evidence="1">Nucleotide-sugar biosynthesis; UDP-N-acetyl-alpha-D-glucosamine biosynthesis; N-acetyl-alpha-D-glucosamine 1-phosphate from alpha-D-glucosamine 6-phosphate (route I): step 1/2.</text>
</comment>
<feature type="domain" description="N-acetyltransferase" evidence="2">
    <location>
        <begin position="25"/>
        <end position="175"/>
    </location>
</feature>
<accession>A0AAV9PC89</accession>
<dbReference type="Gene3D" id="3.40.630.30">
    <property type="match status" value="1"/>
</dbReference>
<keyword evidence="1 3" id="KW-0808">Transferase</keyword>
<protein>
    <recommendedName>
        <fullName evidence="1">Glucosamine 6-phosphate N-acetyltransferase</fullName>
        <ecNumber evidence="1">2.3.1.4</ecNumber>
    </recommendedName>
</protein>
<comment type="catalytic activity">
    <reaction evidence="1">
        <text>D-glucosamine 6-phosphate + acetyl-CoA = N-acetyl-D-glucosamine 6-phosphate + CoA + H(+)</text>
        <dbReference type="Rhea" id="RHEA:10292"/>
        <dbReference type="ChEBI" id="CHEBI:15378"/>
        <dbReference type="ChEBI" id="CHEBI:57287"/>
        <dbReference type="ChEBI" id="CHEBI:57288"/>
        <dbReference type="ChEBI" id="CHEBI:57513"/>
        <dbReference type="ChEBI" id="CHEBI:58725"/>
        <dbReference type="EC" id="2.3.1.4"/>
    </reaction>
</comment>
<proteinExistence type="inferred from homology"/>
<reference evidence="3 4" key="1">
    <citation type="submission" date="2023-08" db="EMBL/GenBank/DDBJ databases">
        <title>Black Yeasts Isolated from many extreme environments.</title>
        <authorList>
            <person name="Coleine C."/>
            <person name="Stajich J.E."/>
            <person name="Selbmann L."/>
        </authorList>
    </citation>
    <scope>NUCLEOTIDE SEQUENCE [LARGE SCALE GENOMIC DNA]</scope>
    <source>
        <strain evidence="3 4">CCFEE 5935</strain>
    </source>
</reference>
<dbReference type="InterPro" id="IPR039143">
    <property type="entry name" value="GNPNAT1-like"/>
</dbReference>
<keyword evidence="1 3" id="KW-0012">Acyltransferase</keyword>
<comment type="similarity">
    <text evidence="1">Belongs to the acetyltransferase family. GNA1 subfamily.</text>
</comment>
<dbReference type="EC" id="2.3.1.4" evidence="1"/>
<comment type="caution">
    <text evidence="3">The sequence shown here is derived from an EMBL/GenBank/DDBJ whole genome shotgun (WGS) entry which is preliminary data.</text>
</comment>
<dbReference type="PROSITE" id="PS51186">
    <property type="entry name" value="GNAT"/>
    <property type="match status" value="1"/>
</dbReference>
<dbReference type="PANTHER" id="PTHR13355:SF11">
    <property type="entry name" value="GLUCOSAMINE 6-PHOSPHATE N-ACETYLTRANSFERASE"/>
    <property type="match status" value="1"/>
</dbReference>
<sequence>MADEAPIFSPSLLPDSIRSNVPDSYIIRPMARNDYQKGYFECLNALTWTGDVTEAQFRKQFDWMASKGDGWFYNVVIEHEGRIVGNGVLIAERKFIWGLGMVGHLEEISVLKAYQGKGFGRRIIEALTAVAKNVGCSKVILNCSPENEHFYEKCGYKASGKEMSIEFQSGAKEQQEK</sequence>
<evidence type="ECO:0000256" key="1">
    <source>
        <dbReference type="RuleBase" id="RU365086"/>
    </source>
</evidence>
<dbReference type="Proteomes" id="UP001337655">
    <property type="component" value="Unassembled WGS sequence"/>
</dbReference>
<dbReference type="InterPro" id="IPR016181">
    <property type="entry name" value="Acyl_CoA_acyltransferase"/>
</dbReference>